<evidence type="ECO:0000256" key="2">
    <source>
        <dbReference type="ARBA" id="ARBA00022603"/>
    </source>
</evidence>
<name>A0A444VIS5_9FLAO</name>
<comment type="catalytic activity">
    <reaction evidence="6">
        <text>adenosine(37) in tRNA1(Val) + S-adenosyl-L-methionine = N(6)-methyladenosine(37) in tRNA1(Val) + S-adenosyl-L-homocysteine + H(+)</text>
        <dbReference type="Rhea" id="RHEA:43160"/>
        <dbReference type="Rhea" id="RHEA-COMP:10369"/>
        <dbReference type="Rhea" id="RHEA-COMP:10370"/>
        <dbReference type="ChEBI" id="CHEBI:15378"/>
        <dbReference type="ChEBI" id="CHEBI:57856"/>
        <dbReference type="ChEBI" id="CHEBI:59789"/>
        <dbReference type="ChEBI" id="CHEBI:74411"/>
        <dbReference type="ChEBI" id="CHEBI:74449"/>
        <dbReference type="EC" id="2.1.1.223"/>
    </reaction>
</comment>
<evidence type="ECO:0000256" key="3">
    <source>
        <dbReference type="ARBA" id="ARBA00022679"/>
    </source>
</evidence>
<keyword evidence="1 6" id="KW-0963">Cytoplasm</keyword>
<evidence type="ECO:0000256" key="4">
    <source>
        <dbReference type="ARBA" id="ARBA00022691"/>
    </source>
</evidence>
<dbReference type="Proteomes" id="UP000290261">
    <property type="component" value="Unassembled WGS sequence"/>
</dbReference>
<evidence type="ECO:0000313" key="8">
    <source>
        <dbReference type="EMBL" id="RYC50640.1"/>
    </source>
</evidence>
<dbReference type="GO" id="GO:0008033">
    <property type="term" value="P:tRNA processing"/>
    <property type="evidence" value="ECO:0007669"/>
    <property type="project" value="UniProtKB-UniRule"/>
</dbReference>
<dbReference type="GO" id="GO:0005737">
    <property type="term" value="C:cytoplasm"/>
    <property type="evidence" value="ECO:0007669"/>
    <property type="project" value="UniProtKB-SubCell"/>
</dbReference>
<dbReference type="Gene3D" id="3.40.50.150">
    <property type="entry name" value="Vaccinia Virus protein VP39"/>
    <property type="match status" value="1"/>
</dbReference>
<dbReference type="InterPro" id="IPR022882">
    <property type="entry name" value="tRNA_adenine-N6_MeTrfase"/>
</dbReference>
<keyword evidence="5 6" id="KW-0819">tRNA processing</keyword>
<dbReference type="PROSITE" id="PS00092">
    <property type="entry name" value="N6_MTASE"/>
    <property type="match status" value="1"/>
</dbReference>
<evidence type="ECO:0000259" key="7">
    <source>
        <dbReference type="Pfam" id="PF05175"/>
    </source>
</evidence>
<reference evidence="8 9" key="1">
    <citation type="submission" date="2014-04" db="EMBL/GenBank/DDBJ databases">
        <title>Whole genome of Muricauda olearia.</title>
        <authorList>
            <person name="Zhang X.-H."/>
            <person name="Tang K."/>
        </authorList>
    </citation>
    <scope>NUCLEOTIDE SEQUENCE [LARGE SCALE GENOMIC DNA]</scope>
    <source>
        <strain evidence="8 9">Th120</strain>
    </source>
</reference>
<comment type="function">
    <text evidence="6">Specifically methylates the adenine in position 37 of tRNA(1)(Val) (anticodon cmo5UAC).</text>
</comment>
<comment type="similarity">
    <text evidence="6">Belongs to the methyltransferase superfamily. tRNA (adenine-N(6)-)-methyltransferase family.</text>
</comment>
<dbReference type="PANTHER" id="PTHR47739:SF1">
    <property type="entry name" value="TRNA1(VAL) (ADENINE(37)-N6)-METHYLTRANSFERASE"/>
    <property type="match status" value="1"/>
</dbReference>
<dbReference type="InterPro" id="IPR002052">
    <property type="entry name" value="DNA_methylase_N6_adenine_CS"/>
</dbReference>
<dbReference type="InterPro" id="IPR050210">
    <property type="entry name" value="tRNA_Adenine-N(6)_MTase"/>
</dbReference>
<comment type="caution">
    <text evidence="8">The sequence shown here is derived from an EMBL/GenBank/DDBJ whole genome shotgun (WGS) entry which is preliminary data.</text>
</comment>
<dbReference type="SUPFAM" id="SSF53335">
    <property type="entry name" value="S-adenosyl-L-methionine-dependent methyltransferases"/>
    <property type="match status" value="1"/>
</dbReference>
<dbReference type="InterPro" id="IPR007848">
    <property type="entry name" value="Small_mtfrase_dom"/>
</dbReference>
<dbReference type="GO" id="GO:0032259">
    <property type="term" value="P:methylation"/>
    <property type="evidence" value="ECO:0007669"/>
    <property type="project" value="UniProtKB-KW"/>
</dbReference>
<protein>
    <recommendedName>
        <fullName evidence="6">tRNA1(Val) (adenine(37)-N6)-methyltransferase</fullName>
        <ecNumber evidence="6">2.1.1.223</ecNumber>
    </recommendedName>
    <alternativeName>
        <fullName evidence="6">tRNA m6A37 methyltransferase</fullName>
    </alternativeName>
</protein>
<keyword evidence="2 6" id="KW-0489">Methyltransferase</keyword>
<evidence type="ECO:0000256" key="6">
    <source>
        <dbReference type="HAMAP-Rule" id="MF_01872"/>
    </source>
</evidence>
<organism evidence="8 9">
    <name type="scientific">Flagellimonas olearia</name>
    <dbReference type="NCBI Taxonomy" id="552546"/>
    <lineage>
        <taxon>Bacteria</taxon>
        <taxon>Pseudomonadati</taxon>
        <taxon>Bacteroidota</taxon>
        <taxon>Flavobacteriia</taxon>
        <taxon>Flavobacteriales</taxon>
        <taxon>Flavobacteriaceae</taxon>
        <taxon>Flagellimonas</taxon>
    </lineage>
</organism>
<evidence type="ECO:0000256" key="1">
    <source>
        <dbReference type="ARBA" id="ARBA00022490"/>
    </source>
</evidence>
<keyword evidence="3 6" id="KW-0808">Transferase</keyword>
<dbReference type="RefSeq" id="WP_129655718.1">
    <property type="nucleotide sequence ID" value="NZ_ML142913.1"/>
</dbReference>
<dbReference type="EMBL" id="JJMP01000009">
    <property type="protein sequence ID" value="RYC50640.1"/>
    <property type="molecule type" value="Genomic_DNA"/>
</dbReference>
<dbReference type="InterPro" id="IPR029063">
    <property type="entry name" value="SAM-dependent_MTases_sf"/>
</dbReference>
<comment type="subcellular location">
    <subcellularLocation>
        <location evidence="6">Cytoplasm</location>
    </subcellularLocation>
</comment>
<evidence type="ECO:0000313" key="9">
    <source>
        <dbReference type="Proteomes" id="UP000290261"/>
    </source>
</evidence>
<keyword evidence="4 6" id="KW-0949">S-adenosyl-L-methionine</keyword>
<evidence type="ECO:0000256" key="5">
    <source>
        <dbReference type="ARBA" id="ARBA00022694"/>
    </source>
</evidence>
<proteinExistence type="inferred from homology"/>
<feature type="domain" description="Methyltransferase small" evidence="7">
    <location>
        <begin position="38"/>
        <end position="127"/>
    </location>
</feature>
<dbReference type="AlphaFoldDB" id="A0A444VIS5"/>
<dbReference type="HAMAP" id="MF_01872">
    <property type="entry name" value="tRNA_methyltr_YfiC"/>
    <property type="match status" value="1"/>
</dbReference>
<dbReference type="Pfam" id="PF05175">
    <property type="entry name" value="MTS"/>
    <property type="match status" value="1"/>
</dbReference>
<accession>A0A444VIS5</accession>
<dbReference type="GO" id="GO:0016430">
    <property type="term" value="F:tRNA (adenine-N6)-methyltransferase activity"/>
    <property type="evidence" value="ECO:0007669"/>
    <property type="project" value="UniProtKB-UniRule"/>
</dbReference>
<sequence>MSKPFQFKQFTVHQDRCAMKVGTDGVLLGAWASLEHQPDSILDIGAGTGLIALQMAQRSTAELIDAIELDEAAYEQCVANFEASAWSDRLFCYHAGLDEFVDEIDDQYDLIVSNPPFYSENVSSGDASRDQARQNNSLPFDELIEGATKLLSATGVFSVIVPFKEEKGFIAMAKESGLFPNRITRVKGNPKTDFKRSLMEFGRSETDTLVDELIIEVERHQYTEQYTDLTKSFYLKMQQ</sequence>
<keyword evidence="9" id="KW-1185">Reference proteome</keyword>
<dbReference type="PANTHER" id="PTHR47739">
    <property type="entry name" value="TRNA1(VAL) (ADENINE(37)-N6)-METHYLTRANSFERASE"/>
    <property type="match status" value="1"/>
</dbReference>
<dbReference type="GO" id="GO:0003676">
    <property type="term" value="F:nucleic acid binding"/>
    <property type="evidence" value="ECO:0007669"/>
    <property type="project" value="InterPro"/>
</dbReference>
<dbReference type="EC" id="2.1.1.223" evidence="6"/>
<gene>
    <name evidence="8" type="ORF">DN53_18620</name>
</gene>
<dbReference type="CDD" id="cd02440">
    <property type="entry name" value="AdoMet_MTases"/>
    <property type="match status" value="1"/>
</dbReference>